<dbReference type="GO" id="GO:0004044">
    <property type="term" value="F:amidophosphoribosyltransferase activity"/>
    <property type="evidence" value="ECO:0007669"/>
    <property type="project" value="UniProtKB-UniRule"/>
</dbReference>
<evidence type="ECO:0000259" key="12">
    <source>
        <dbReference type="PROSITE" id="PS51278"/>
    </source>
</evidence>
<evidence type="ECO:0000256" key="6">
    <source>
        <dbReference type="ARBA" id="ARBA00022962"/>
    </source>
</evidence>
<keyword evidence="5 7" id="KW-0658">Purine biosynthesis</keyword>
<keyword evidence="7 10" id="KW-0460">Magnesium</keyword>
<dbReference type="PROSITE" id="PS51278">
    <property type="entry name" value="GATASE_TYPE_2"/>
    <property type="match status" value="1"/>
</dbReference>
<dbReference type="MEROPS" id="C44.001"/>
<comment type="cofactor">
    <cofactor evidence="7 11">
        <name>[4Fe-4S] cluster</name>
        <dbReference type="ChEBI" id="CHEBI:49883"/>
    </cofactor>
    <text evidence="7 11">Binds 1 [4Fe-4S] cluster per subunit.</text>
</comment>
<evidence type="ECO:0000256" key="4">
    <source>
        <dbReference type="ARBA" id="ARBA00022679"/>
    </source>
</evidence>
<dbReference type="CDD" id="cd06223">
    <property type="entry name" value="PRTases_typeI"/>
    <property type="match status" value="1"/>
</dbReference>
<comment type="catalytic activity">
    <reaction evidence="7 8">
        <text>5-phospho-beta-D-ribosylamine + L-glutamate + diphosphate = 5-phospho-alpha-D-ribose 1-diphosphate + L-glutamine + H2O</text>
        <dbReference type="Rhea" id="RHEA:14905"/>
        <dbReference type="ChEBI" id="CHEBI:15377"/>
        <dbReference type="ChEBI" id="CHEBI:29985"/>
        <dbReference type="ChEBI" id="CHEBI:33019"/>
        <dbReference type="ChEBI" id="CHEBI:58017"/>
        <dbReference type="ChEBI" id="CHEBI:58359"/>
        <dbReference type="ChEBI" id="CHEBI:58681"/>
        <dbReference type="EC" id="2.4.2.14"/>
    </reaction>
</comment>
<evidence type="ECO:0000256" key="9">
    <source>
        <dbReference type="PIRSR" id="PIRSR000485-1"/>
    </source>
</evidence>
<evidence type="ECO:0000256" key="11">
    <source>
        <dbReference type="PIRSR" id="PIRSR000485-3"/>
    </source>
</evidence>
<keyword evidence="4 7" id="KW-0808">Transferase</keyword>
<feature type="binding site" evidence="7 11">
    <location>
        <position position="445"/>
    </location>
    <ligand>
        <name>[4Fe-4S] cluster</name>
        <dbReference type="ChEBI" id="CHEBI:49883"/>
    </ligand>
</feature>
<evidence type="ECO:0000256" key="2">
    <source>
        <dbReference type="ARBA" id="ARBA00010138"/>
    </source>
</evidence>
<dbReference type="Gene3D" id="3.40.50.2020">
    <property type="match status" value="1"/>
</dbReference>
<dbReference type="EMBL" id="AP011702">
    <property type="protein sequence ID" value="BAL54871.1"/>
    <property type="molecule type" value="Genomic_DNA"/>
</dbReference>
<protein>
    <recommendedName>
        <fullName evidence="7">Amidophosphoribosyltransferase</fullName>
        <shortName evidence="7">ATase</shortName>
        <ecNumber evidence="7">2.4.2.14</ecNumber>
    </recommendedName>
    <alternativeName>
        <fullName evidence="7">Glutamine phosphoribosylpyrophosphate amidotransferase</fullName>
        <shortName evidence="7">GPATase</shortName>
    </alternativeName>
</protein>
<comment type="cofactor">
    <cofactor evidence="7 10">
        <name>Mg(2+)</name>
        <dbReference type="ChEBI" id="CHEBI:18420"/>
    </cofactor>
    <text evidence="7 10">Binds 1 Mg(2+) ion per subunit.</text>
</comment>
<evidence type="ECO:0000256" key="5">
    <source>
        <dbReference type="ARBA" id="ARBA00022755"/>
    </source>
</evidence>
<reference evidence="13" key="1">
    <citation type="journal article" date="2005" name="Environ. Microbiol.">
        <title>Genetic and functional properties of uncultivated thermophilic crenarchaeotes from a subsurface gold mine as revealed by analysis of genome fragments.</title>
        <authorList>
            <person name="Nunoura T."/>
            <person name="Hirayama H."/>
            <person name="Takami H."/>
            <person name="Oida H."/>
            <person name="Nishi S."/>
            <person name="Shimamura S."/>
            <person name="Suzuki Y."/>
            <person name="Inagaki F."/>
            <person name="Takai K."/>
            <person name="Nealson K.H."/>
            <person name="Horikoshi K."/>
        </authorList>
    </citation>
    <scope>NUCLEOTIDE SEQUENCE</scope>
</reference>
<feature type="binding site" evidence="7 10">
    <location>
        <position position="291"/>
    </location>
    <ligand>
        <name>Mg(2+)</name>
        <dbReference type="ChEBI" id="CHEBI:18420"/>
    </ligand>
</feature>
<keyword evidence="7" id="KW-0004">4Fe-4S</keyword>
<dbReference type="InterPro" id="IPR017932">
    <property type="entry name" value="GATase_2_dom"/>
</dbReference>
<dbReference type="GO" id="GO:0009113">
    <property type="term" value="P:purine nucleobase biosynthetic process"/>
    <property type="evidence" value="ECO:0007669"/>
    <property type="project" value="UniProtKB-UniRule"/>
</dbReference>
<dbReference type="NCBIfam" id="TIGR01134">
    <property type="entry name" value="purF"/>
    <property type="match status" value="1"/>
</dbReference>
<dbReference type="AlphaFoldDB" id="H5SFD5"/>
<feature type="binding site" evidence="7 10">
    <location>
        <position position="354"/>
    </location>
    <ligand>
        <name>Mg(2+)</name>
        <dbReference type="ChEBI" id="CHEBI:18420"/>
    </ligand>
</feature>
<feature type="binding site" evidence="7 11">
    <location>
        <position position="244"/>
    </location>
    <ligand>
        <name>[4Fe-4S] cluster</name>
        <dbReference type="ChEBI" id="CHEBI:49883"/>
    </ligand>
</feature>
<name>H5SFD5_9BACT</name>
<keyword evidence="6 7" id="KW-0315">Glutamine amidotransferase</keyword>
<dbReference type="SUPFAM" id="SSF56235">
    <property type="entry name" value="N-terminal nucleophile aminohydrolases (Ntn hydrolases)"/>
    <property type="match status" value="1"/>
</dbReference>
<sequence>MSEDKFREECGVFGIFDHEEAARLTYYGLYALQHRGQESAGIATSDGERLHVVRGMGYVSDVFREETFAALPGRSAIGHVRYSTTGEVSLREAQPMVVRFHGGQIAVCHNGNMPEALRVRAELEREGAIFQSTSDTEVVLHLIARSRAPDLLGAIVEALSRLEGAYSMLFATPRALIAVRDPRGFRPLLLGTLNGATVFASESCAFDLIGATLVRDVEPGEMIVVDATGRRSLFPFPRRRPTQCIFEHVYFSRPDSVVFGRPVSQSRYLLGRLLAREHPASADVVVPVPDSGVAAAIGYSMESGIPLVFGLVRNHYVGRTFIEPRAAIRNLRVKVKLNPVRELLEDRRVVLVDDSIVRGTTSREIVQMIRAAGAREIHVRISCPPTIAPCYYGIDTPRAEELIAARMSVEEICRFLGAESLGYLSHESLLRACGDPEDTRYCTACYTGRYPTEIDPEYQPRRIRCVGQSATAGPLLGAPQVISRSLGDPLTPER</sequence>
<dbReference type="GO" id="GO:0006189">
    <property type="term" value="P:'de novo' IMP biosynthetic process"/>
    <property type="evidence" value="ECO:0007669"/>
    <property type="project" value="UniProtKB-UniRule"/>
</dbReference>
<dbReference type="Gene3D" id="3.60.20.10">
    <property type="entry name" value="Glutamine Phosphoribosylpyrophosphate, subunit 1, domain 1"/>
    <property type="match status" value="1"/>
</dbReference>
<dbReference type="HAMAP" id="MF_01931">
    <property type="entry name" value="PurF"/>
    <property type="match status" value="1"/>
</dbReference>
<evidence type="ECO:0000256" key="8">
    <source>
        <dbReference type="PIRNR" id="PIRNR000485"/>
    </source>
</evidence>
<dbReference type="CDD" id="cd00715">
    <property type="entry name" value="GPATase_N"/>
    <property type="match status" value="1"/>
</dbReference>
<dbReference type="Pfam" id="PF13522">
    <property type="entry name" value="GATase_6"/>
    <property type="match status" value="1"/>
</dbReference>
<dbReference type="GO" id="GO:0000287">
    <property type="term" value="F:magnesium ion binding"/>
    <property type="evidence" value="ECO:0007669"/>
    <property type="project" value="UniProtKB-UniRule"/>
</dbReference>
<accession>H5SFD5</accession>
<keyword evidence="7 11" id="KW-0408">Iron</keyword>
<dbReference type="InterPro" id="IPR029055">
    <property type="entry name" value="Ntn_hydrolases_N"/>
</dbReference>
<keyword evidence="3 7" id="KW-0328">Glycosyltransferase</keyword>
<dbReference type="Pfam" id="PF00156">
    <property type="entry name" value="Pribosyltran"/>
    <property type="match status" value="1"/>
</dbReference>
<comment type="similarity">
    <text evidence="2 7 8">In the C-terminal section; belongs to the purine/pyrimidine phosphoribosyltransferase family.</text>
</comment>
<feature type="binding site" evidence="7 10">
    <location>
        <position position="353"/>
    </location>
    <ligand>
        <name>Mg(2+)</name>
        <dbReference type="ChEBI" id="CHEBI:18420"/>
    </ligand>
</feature>
<evidence type="ECO:0000256" key="1">
    <source>
        <dbReference type="ARBA" id="ARBA00005209"/>
    </source>
</evidence>
<evidence type="ECO:0000256" key="3">
    <source>
        <dbReference type="ARBA" id="ARBA00022676"/>
    </source>
</evidence>
<feature type="active site" description="Nucleophile" evidence="7 9">
    <location>
        <position position="10"/>
    </location>
</feature>
<evidence type="ECO:0000256" key="10">
    <source>
        <dbReference type="PIRSR" id="PIRSR000485-2"/>
    </source>
</evidence>
<evidence type="ECO:0000256" key="7">
    <source>
        <dbReference type="HAMAP-Rule" id="MF_01931"/>
    </source>
</evidence>
<comment type="pathway">
    <text evidence="1 7 8">Purine metabolism; IMP biosynthesis via de novo pathway; N(1)-(5-phospho-D-ribosyl)glycinamide from 5-phospho-alpha-D-ribose 1-diphosphate: step 1/2.</text>
</comment>
<dbReference type="PIRSF" id="PIRSF000485">
    <property type="entry name" value="Amd_phspho_trans"/>
    <property type="match status" value="1"/>
</dbReference>
<feature type="domain" description="Glutamine amidotransferase type-2" evidence="12">
    <location>
        <begin position="10"/>
        <end position="228"/>
    </location>
</feature>
<gene>
    <name evidence="7" type="primary">purF</name>
    <name evidence="13" type="ORF">HGMM_F21E04C09</name>
</gene>
<reference evidence="13" key="2">
    <citation type="journal article" date="2012" name="PLoS ONE">
        <title>A Deeply Branching Thermophilic Bacterium with an Ancient Acetyl-CoA Pathway Dominates a Subsurface Ecosystem.</title>
        <authorList>
            <person name="Takami H."/>
            <person name="Noguchi H."/>
            <person name="Takaki Y."/>
            <person name="Uchiyama I."/>
            <person name="Toyoda A."/>
            <person name="Nishi S."/>
            <person name="Chee G.-J."/>
            <person name="Arai W."/>
            <person name="Nunoura T."/>
            <person name="Itoh T."/>
            <person name="Hattori M."/>
            <person name="Takai K."/>
        </authorList>
    </citation>
    <scope>NUCLEOTIDE SEQUENCE</scope>
</reference>
<dbReference type="UniPathway" id="UPA00074">
    <property type="reaction ID" value="UER00124"/>
</dbReference>
<feature type="binding site" evidence="7 11">
    <location>
        <position position="442"/>
    </location>
    <ligand>
        <name>[4Fe-4S] cluster</name>
        <dbReference type="ChEBI" id="CHEBI:49883"/>
    </ligand>
</feature>
<evidence type="ECO:0000313" key="13">
    <source>
        <dbReference type="EMBL" id="BAL54871.1"/>
    </source>
</evidence>
<proteinExistence type="inferred from homology"/>
<dbReference type="InterPro" id="IPR000836">
    <property type="entry name" value="PRTase_dom"/>
</dbReference>
<keyword evidence="7 10" id="KW-0479">Metal-binding</keyword>
<dbReference type="GO" id="GO:0051539">
    <property type="term" value="F:4 iron, 4 sulfur cluster binding"/>
    <property type="evidence" value="ECO:0007669"/>
    <property type="project" value="UniProtKB-KW"/>
</dbReference>
<dbReference type="InterPro" id="IPR005854">
    <property type="entry name" value="PurF"/>
</dbReference>
<feature type="binding site" evidence="7 11">
    <location>
        <position position="390"/>
    </location>
    <ligand>
        <name>[4Fe-4S] cluster</name>
        <dbReference type="ChEBI" id="CHEBI:49883"/>
    </ligand>
</feature>
<dbReference type="InterPro" id="IPR029057">
    <property type="entry name" value="PRTase-like"/>
</dbReference>
<dbReference type="InterPro" id="IPR035584">
    <property type="entry name" value="PurF_N"/>
</dbReference>
<organism evidence="13">
    <name type="scientific">uncultured Acidobacteriota bacterium</name>
    <dbReference type="NCBI Taxonomy" id="171953"/>
    <lineage>
        <taxon>Bacteria</taxon>
        <taxon>Pseudomonadati</taxon>
        <taxon>Acidobacteriota</taxon>
        <taxon>environmental samples</taxon>
    </lineage>
</organism>
<keyword evidence="7 11" id="KW-0411">Iron-sulfur</keyword>
<dbReference type="SUPFAM" id="SSF53271">
    <property type="entry name" value="PRTase-like"/>
    <property type="match status" value="1"/>
</dbReference>
<dbReference type="PANTHER" id="PTHR11907">
    <property type="entry name" value="AMIDOPHOSPHORIBOSYLTRANSFERASE"/>
    <property type="match status" value="1"/>
</dbReference>
<comment type="function">
    <text evidence="7">Catalyzes the formation of phosphoribosylamine from phosphoribosylpyrophosphate (PRPP) and glutamine.</text>
</comment>
<dbReference type="EC" id="2.4.2.14" evidence="7"/>